<dbReference type="AlphaFoldDB" id="A0A0U5ANR8"/>
<evidence type="ECO:0008006" key="3">
    <source>
        <dbReference type="Google" id="ProtNLM"/>
    </source>
</evidence>
<name>A0A0U5ANR8_9BACT</name>
<dbReference type="RefSeq" id="WP_148638792.1">
    <property type="nucleotide sequence ID" value="NZ_AP014945.1"/>
</dbReference>
<accession>A0A0U5ANR8</accession>
<reference evidence="1 2" key="1">
    <citation type="journal article" date="2016" name="Int. J. Syst. Evol. Microbiol.">
        <title>Caldimicrobium thiodismutans sp. nov., a sulfur-disproportionating bacterium isolated from a hot spring, and emended description of the genus Caldimicrobium.</title>
        <authorList>
            <person name="Kojima H."/>
            <person name="Umezawa K."/>
            <person name="Fukui M."/>
        </authorList>
    </citation>
    <scope>NUCLEOTIDE SEQUENCE [LARGE SCALE GENOMIC DNA]</scope>
    <source>
        <strain evidence="1 2">TF1</strain>
    </source>
</reference>
<evidence type="ECO:0000313" key="2">
    <source>
        <dbReference type="Proteomes" id="UP000068196"/>
    </source>
</evidence>
<dbReference type="OrthoDB" id="9780303at2"/>
<proteinExistence type="predicted"/>
<dbReference type="EMBL" id="AP014945">
    <property type="protein sequence ID" value="BAU22481.1"/>
    <property type="molecule type" value="Genomic_DNA"/>
</dbReference>
<gene>
    <name evidence="1" type="ORF">THC_0075</name>
</gene>
<organism evidence="1 2">
    <name type="scientific">Caldimicrobium thiodismutans</name>
    <dbReference type="NCBI Taxonomy" id="1653476"/>
    <lineage>
        <taxon>Bacteria</taxon>
        <taxon>Pseudomonadati</taxon>
        <taxon>Thermodesulfobacteriota</taxon>
        <taxon>Thermodesulfobacteria</taxon>
        <taxon>Thermodesulfobacteriales</taxon>
        <taxon>Thermodesulfobacteriaceae</taxon>
        <taxon>Caldimicrobium</taxon>
    </lineage>
</organism>
<dbReference type="CDD" id="cd03143">
    <property type="entry name" value="A4_beta-galactosidase_middle_domain"/>
    <property type="match status" value="1"/>
</dbReference>
<dbReference type="InterPro" id="IPR029062">
    <property type="entry name" value="Class_I_gatase-like"/>
</dbReference>
<dbReference type="Proteomes" id="UP000068196">
    <property type="component" value="Chromosome"/>
</dbReference>
<reference evidence="2" key="2">
    <citation type="journal article" date="2016" name="Int. J. Syst. Evol. Microbiol.">
        <title>Caldimicrobium thiodismutans sp. nov., a sulfur-disproportionating bacterium isolated from a hot spring.</title>
        <authorList>
            <person name="Kojima H."/>
            <person name="Umezawa K."/>
            <person name="Fukui M."/>
        </authorList>
    </citation>
    <scope>NUCLEOTIDE SEQUENCE [LARGE SCALE GENOMIC DNA]</scope>
    <source>
        <strain evidence="2">TF1</strain>
    </source>
</reference>
<dbReference type="KEGG" id="cthi:THC_0075"/>
<protein>
    <recommendedName>
        <fullName evidence="3">Biotin-protein ligase N-terminal domain-containing protein</fullName>
    </recommendedName>
</protein>
<evidence type="ECO:0000313" key="1">
    <source>
        <dbReference type="EMBL" id="BAU22481.1"/>
    </source>
</evidence>
<dbReference type="Gene3D" id="3.40.50.880">
    <property type="match status" value="1"/>
</dbReference>
<keyword evidence="2" id="KW-1185">Reference proteome</keyword>
<sequence>MKSALLISDSHLWGLWTYRALKKVNLDFDPILSEEIDETFLSKYKGLFVPGGWSKNKFEGLTENQRELLKEFVKAGGIFIGICGGASLAGQEGLGIASVKRNSKRVPSYSGPCKIEFERSHPFFEKVKPNLFLWFPPELDILSQNVKILATFSAPDKDAYVSDLCLDDHREHLEFFENIYGIRLNPDFMRKKPLILEESFGKGKILLSLIHFDTPNCKNGHQFLKNLIEYYKFSINPKAFKLITRKTLLQRKFKKQLDTCYNNALEVLNFGLRNFLFHKRYPFFYQWKRGIRGLELLNLIYLFEEIVFLLHHIELGKETLDFFNEICQSAEEMIKKVLVALKYDYLQYRGIKIKNTEALFEEVFGNNKKSYGGLYKMIINILERVLVKLWREAYR</sequence>
<dbReference type="SUPFAM" id="SSF52317">
    <property type="entry name" value="Class I glutamine amidotransferase-like"/>
    <property type="match status" value="1"/>
</dbReference>
<dbReference type="STRING" id="1653476.THC_0075"/>